<proteinExistence type="predicted"/>
<name>A0A0A9F0M9_ARUDO</name>
<reference evidence="1" key="1">
    <citation type="submission" date="2014-09" db="EMBL/GenBank/DDBJ databases">
        <authorList>
            <person name="Magalhaes I.L.F."/>
            <person name="Oliveira U."/>
            <person name="Santos F.R."/>
            <person name="Vidigal T.H.D.A."/>
            <person name="Brescovit A.D."/>
            <person name="Santos A.J."/>
        </authorList>
    </citation>
    <scope>NUCLEOTIDE SEQUENCE</scope>
    <source>
        <tissue evidence="1">Shoot tissue taken approximately 20 cm above the soil surface</tissue>
    </source>
</reference>
<protein>
    <submittedName>
        <fullName evidence="1">Uncharacterized protein</fullName>
    </submittedName>
</protein>
<sequence>MRGVYLTSPYAETIVLARYGTFTSLSFVVQSNEEM</sequence>
<evidence type="ECO:0000313" key="1">
    <source>
        <dbReference type="EMBL" id="JAE05897.1"/>
    </source>
</evidence>
<dbReference type="AlphaFoldDB" id="A0A0A9F0M9"/>
<accession>A0A0A9F0M9</accession>
<reference evidence="1" key="2">
    <citation type="journal article" date="2015" name="Data Brief">
        <title>Shoot transcriptome of the giant reed, Arundo donax.</title>
        <authorList>
            <person name="Barrero R.A."/>
            <person name="Guerrero F.D."/>
            <person name="Moolhuijzen P."/>
            <person name="Goolsby J.A."/>
            <person name="Tidwell J."/>
            <person name="Bellgard S.E."/>
            <person name="Bellgard M.I."/>
        </authorList>
    </citation>
    <scope>NUCLEOTIDE SEQUENCE</scope>
    <source>
        <tissue evidence="1">Shoot tissue taken approximately 20 cm above the soil surface</tissue>
    </source>
</reference>
<organism evidence="1">
    <name type="scientific">Arundo donax</name>
    <name type="common">Giant reed</name>
    <name type="synonym">Donax arundinaceus</name>
    <dbReference type="NCBI Taxonomy" id="35708"/>
    <lineage>
        <taxon>Eukaryota</taxon>
        <taxon>Viridiplantae</taxon>
        <taxon>Streptophyta</taxon>
        <taxon>Embryophyta</taxon>
        <taxon>Tracheophyta</taxon>
        <taxon>Spermatophyta</taxon>
        <taxon>Magnoliopsida</taxon>
        <taxon>Liliopsida</taxon>
        <taxon>Poales</taxon>
        <taxon>Poaceae</taxon>
        <taxon>PACMAD clade</taxon>
        <taxon>Arundinoideae</taxon>
        <taxon>Arundineae</taxon>
        <taxon>Arundo</taxon>
    </lineage>
</organism>
<dbReference type="EMBL" id="GBRH01191999">
    <property type="protein sequence ID" value="JAE05897.1"/>
    <property type="molecule type" value="Transcribed_RNA"/>
</dbReference>